<dbReference type="GO" id="GO:0032012">
    <property type="term" value="P:regulation of ARF protein signal transduction"/>
    <property type="evidence" value="ECO:0007669"/>
    <property type="project" value="InterPro"/>
</dbReference>
<dbReference type="PANTHER" id="PTHR46097">
    <property type="entry name" value="G PROTEIN-COUPLED RECEPTOR KINASE INTERACTING ARFGAP"/>
    <property type="match status" value="1"/>
</dbReference>
<evidence type="ECO:0000313" key="2">
    <source>
        <dbReference type="Proteomes" id="UP001279410"/>
    </source>
</evidence>
<dbReference type="Gene3D" id="1.25.40.20">
    <property type="entry name" value="Ankyrin repeat-containing domain"/>
    <property type="match status" value="1"/>
</dbReference>
<dbReference type="GO" id="GO:0007420">
    <property type="term" value="P:brain development"/>
    <property type="evidence" value="ECO:0007669"/>
    <property type="project" value="InterPro"/>
</dbReference>
<dbReference type="Proteomes" id="UP001279410">
    <property type="component" value="Unassembled WGS sequence"/>
</dbReference>
<accession>A0AAD3ML00</accession>
<comment type="caution">
    <text evidence="1">The sequence shown here is derived from an EMBL/GenBank/DDBJ whole genome shotgun (WGS) entry which is preliminary data.</text>
</comment>
<sequence>MVTCLVDWRTVVCCGSGDGENFIEQKCVIVIHLPGERGFCHIAAKAGQMLQAELLAVYGADPGALDSSGKTSIDYARLAGHQELAERLVEIQYELTDRLTFVVEGQITEMGNTSSFHRWQTAVWICQSLQKLQRRSFSR</sequence>
<dbReference type="SUPFAM" id="SSF48403">
    <property type="entry name" value="Ankyrin repeat"/>
    <property type="match status" value="1"/>
</dbReference>
<dbReference type="GO" id="GO:0098793">
    <property type="term" value="C:presynapse"/>
    <property type="evidence" value="ECO:0007669"/>
    <property type="project" value="GOC"/>
</dbReference>
<dbReference type="AlphaFoldDB" id="A0AAD3ML00"/>
<protein>
    <submittedName>
        <fullName evidence="1">ARF GTPase-activating protein GIT2b isoform X1</fullName>
    </submittedName>
</protein>
<proteinExistence type="predicted"/>
<name>A0AAD3ML00_LATJO</name>
<keyword evidence="2" id="KW-1185">Reference proteome</keyword>
<dbReference type="InterPro" id="IPR047161">
    <property type="entry name" value="GIT-like"/>
</dbReference>
<dbReference type="EMBL" id="BRZM01000021">
    <property type="protein sequence ID" value="GLD55324.1"/>
    <property type="molecule type" value="Genomic_DNA"/>
</dbReference>
<dbReference type="GO" id="GO:0008277">
    <property type="term" value="P:regulation of G protein-coupled receptor signaling pathway"/>
    <property type="evidence" value="ECO:0007669"/>
    <property type="project" value="TreeGrafter"/>
</dbReference>
<gene>
    <name evidence="1" type="ORF">AKAME5_000784000</name>
</gene>
<evidence type="ECO:0000313" key="1">
    <source>
        <dbReference type="EMBL" id="GLD55324.1"/>
    </source>
</evidence>
<dbReference type="InterPro" id="IPR036770">
    <property type="entry name" value="Ankyrin_rpt-contain_sf"/>
</dbReference>
<dbReference type="PANTHER" id="PTHR46097:SF2">
    <property type="entry name" value="G PROTEIN-COUPLED RECEPTOR KINASE INTERACTING ARFGAP 2 ISOFORM X1"/>
    <property type="match status" value="1"/>
</dbReference>
<organism evidence="1 2">
    <name type="scientific">Lates japonicus</name>
    <name type="common">Japanese lates</name>
    <dbReference type="NCBI Taxonomy" id="270547"/>
    <lineage>
        <taxon>Eukaryota</taxon>
        <taxon>Metazoa</taxon>
        <taxon>Chordata</taxon>
        <taxon>Craniata</taxon>
        <taxon>Vertebrata</taxon>
        <taxon>Euteleostomi</taxon>
        <taxon>Actinopterygii</taxon>
        <taxon>Neopterygii</taxon>
        <taxon>Teleostei</taxon>
        <taxon>Neoteleostei</taxon>
        <taxon>Acanthomorphata</taxon>
        <taxon>Carangaria</taxon>
        <taxon>Carangaria incertae sedis</taxon>
        <taxon>Centropomidae</taxon>
        <taxon>Lates</taxon>
    </lineage>
</organism>
<dbReference type="GO" id="GO:0005096">
    <property type="term" value="F:GTPase activator activity"/>
    <property type="evidence" value="ECO:0007669"/>
    <property type="project" value="InterPro"/>
</dbReference>
<dbReference type="GO" id="GO:0036465">
    <property type="term" value="P:synaptic vesicle recycling"/>
    <property type="evidence" value="ECO:0007669"/>
    <property type="project" value="TreeGrafter"/>
</dbReference>
<dbReference type="GO" id="GO:0031267">
    <property type="term" value="F:small GTPase binding"/>
    <property type="evidence" value="ECO:0007669"/>
    <property type="project" value="TreeGrafter"/>
</dbReference>
<reference evidence="1" key="1">
    <citation type="submission" date="2022-08" db="EMBL/GenBank/DDBJ databases">
        <title>Genome sequencing of akame (Lates japonicus).</title>
        <authorList>
            <person name="Hashiguchi Y."/>
            <person name="Takahashi H."/>
        </authorList>
    </citation>
    <scope>NUCLEOTIDE SEQUENCE</scope>
    <source>
        <strain evidence="1">Kochi</strain>
    </source>
</reference>